<dbReference type="OrthoDB" id="9794372at2"/>
<dbReference type="EMBL" id="ARYM01000017">
    <property type="protein sequence ID" value="KCZ97628.1"/>
    <property type="molecule type" value="Genomic_DNA"/>
</dbReference>
<comment type="subunit">
    <text evidence="1">Interacts transiently with the RNA polymerase catalytic core formed by RpoA, RpoB, RpoC and RpoZ (2 alpha, 1 beta, 1 beta' and 1 omega subunit) to form the RNA polymerase holoenzyme that can initiate transcription.</text>
</comment>
<dbReference type="InterPro" id="IPR036388">
    <property type="entry name" value="WH-like_DNA-bd_sf"/>
</dbReference>
<feature type="domain" description="RNA polymerase sigma-70 region 2" evidence="2">
    <location>
        <begin position="42"/>
        <end position="100"/>
    </location>
</feature>
<dbReference type="PANTHER" id="PTHR30173:SF43">
    <property type="entry name" value="ECF RNA POLYMERASE SIGMA FACTOR SIGI-RELATED"/>
    <property type="match status" value="1"/>
</dbReference>
<dbReference type="NCBIfam" id="NF007214">
    <property type="entry name" value="PRK09636.1"/>
    <property type="match status" value="1"/>
</dbReference>
<dbReference type="SUPFAM" id="SSF88946">
    <property type="entry name" value="Sigma2 domain of RNA polymerase sigma factors"/>
    <property type="match status" value="1"/>
</dbReference>
<dbReference type="InterPro" id="IPR013249">
    <property type="entry name" value="RNA_pol_sigma70_r4_t2"/>
</dbReference>
<dbReference type="GO" id="GO:0006352">
    <property type="term" value="P:DNA-templated transcription initiation"/>
    <property type="evidence" value="ECO:0007669"/>
    <property type="project" value="InterPro"/>
</dbReference>
<dbReference type="AlphaFoldDB" id="A0A062V6E0"/>
<dbReference type="PATRIC" id="fig|1280954.3.peg.2853"/>
<dbReference type="SUPFAM" id="SSF88659">
    <property type="entry name" value="Sigma3 and sigma4 domains of RNA polymerase sigma factors"/>
    <property type="match status" value="1"/>
</dbReference>
<evidence type="ECO:0000259" key="3">
    <source>
        <dbReference type="Pfam" id="PF08281"/>
    </source>
</evidence>
<organism evidence="4 5">
    <name type="scientific">Hyphomonas polymorpha PS728</name>
    <dbReference type="NCBI Taxonomy" id="1280954"/>
    <lineage>
        <taxon>Bacteria</taxon>
        <taxon>Pseudomonadati</taxon>
        <taxon>Pseudomonadota</taxon>
        <taxon>Alphaproteobacteria</taxon>
        <taxon>Hyphomonadales</taxon>
        <taxon>Hyphomonadaceae</taxon>
        <taxon>Hyphomonas</taxon>
    </lineage>
</organism>
<evidence type="ECO:0000313" key="4">
    <source>
        <dbReference type="EMBL" id="KCZ97628.1"/>
    </source>
</evidence>
<dbReference type="Gene3D" id="1.10.1740.10">
    <property type="match status" value="1"/>
</dbReference>
<dbReference type="GO" id="GO:0016987">
    <property type="term" value="F:sigma factor activity"/>
    <property type="evidence" value="ECO:0007669"/>
    <property type="project" value="InterPro"/>
</dbReference>
<sequence length="318" mass="35428">MRRHDRNDTDPPLRNLKSAVAIDVGAATPRGDRRTQEFSLERERLLRLGYRMLGSISEAEDVLQDAWLRWACVEAEVRTPAAYLTRIVTRLCLDRMKSARARREVYVGPWLPEPWIEPADREEPLTDDVTVTLMLALERLSPLERAAFLLHDVFDIPLTEVAVTLDREPAAVRQLAARARKNVLHARPRFSLDATEADRIARAFFAASRDGNVAALSALLARDVEIHSDGGGKVLAFRNVIHGLQSALRLFVSARRKAAAPPALLRTATIGGLPGYVGLDQNGKLQTTALAIRDGKIFAIYIVKNPDKLTRIEHSDSH</sequence>
<dbReference type="Pfam" id="PF08281">
    <property type="entry name" value="Sigma70_r4_2"/>
    <property type="match status" value="1"/>
</dbReference>
<dbReference type="InterPro" id="IPR013325">
    <property type="entry name" value="RNA_pol_sigma_r2"/>
</dbReference>
<comment type="caution">
    <text evidence="4">The sequence shown here is derived from an EMBL/GenBank/DDBJ whole genome shotgun (WGS) entry which is preliminary data.</text>
</comment>
<accession>A0A062V6E0</accession>
<dbReference type="InterPro" id="IPR032710">
    <property type="entry name" value="NTF2-like_dom_sf"/>
</dbReference>
<dbReference type="PANTHER" id="PTHR30173">
    <property type="entry name" value="SIGMA 19 FACTOR"/>
    <property type="match status" value="1"/>
</dbReference>
<dbReference type="Gene3D" id="1.10.10.10">
    <property type="entry name" value="Winged helix-like DNA-binding domain superfamily/Winged helix DNA-binding domain"/>
    <property type="match status" value="1"/>
</dbReference>
<dbReference type="InterPro" id="IPR013324">
    <property type="entry name" value="RNA_pol_sigma_r3/r4-like"/>
</dbReference>
<dbReference type="InterPro" id="IPR052704">
    <property type="entry name" value="ECF_Sigma-70_Domain"/>
</dbReference>
<dbReference type="STRING" id="1280954.HPO_14082"/>
<keyword evidence="5" id="KW-1185">Reference proteome</keyword>
<evidence type="ECO:0000256" key="1">
    <source>
        <dbReference type="ARBA" id="ARBA00011344"/>
    </source>
</evidence>
<feature type="domain" description="RNA polymerase sigma factor 70 region 4 type 2" evidence="3">
    <location>
        <begin position="133"/>
        <end position="182"/>
    </location>
</feature>
<reference evidence="4 5" key="1">
    <citation type="journal article" date="2014" name="Antonie Van Leeuwenhoek">
        <title>Hyphomonas beringensis sp. nov. and Hyphomonas chukchiensis sp. nov., isolated from surface seawater of the Bering Sea and Chukchi Sea.</title>
        <authorList>
            <person name="Li C."/>
            <person name="Lai Q."/>
            <person name="Li G."/>
            <person name="Dong C."/>
            <person name="Wang J."/>
            <person name="Liao Y."/>
            <person name="Shao Z."/>
        </authorList>
    </citation>
    <scope>NUCLEOTIDE SEQUENCE [LARGE SCALE GENOMIC DNA]</scope>
    <source>
        <strain evidence="4 5">PS728</strain>
    </source>
</reference>
<dbReference type="GO" id="GO:0003677">
    <property type="term" value="F:DNA binding"/>
    <property type="evidence" value="ECO:0007669"/>
    <property type="project" value="InterPro"/>
</dbReference>
<dbReference type="Proteomes" id="UP000027100">
    <property type="component" value="Unassembled WGS sequence"/>
</dbReference>
<name>A0A062V6E0_9PROT</name>
<evidence type="ECO:0000313" key="5">
    <source>
        <dbReference type="Proteomes" id="UP000027100"/>
    </source>
</evidence>
<gene>
    <name evidence="4" type="ORF">HPO_14082</name>
</gene>
<dbReference type="RefSeq" id="WP_084324336.1">
    <property type="nucleotide sequence ID" value="NZ_ARYM01000017.1"/>
</dbReference>
<dbReference type="Pfam" id="PF04542">
    <property type="entry name" value="Sigma70_r2"/>
    <property type="match status" value="1"/>
</dbReference>
<protein>
    <submittedName>
        <fullName evidence="4">RNA polymerase sigma factor</fullName>
    </submittedName>
</protein>
<dbReference type="SUPFAM" id="SSF54427">
    <property type="entry name" value="NTF2-like"/>
    <property type="match status" value="1"/>
</dbReference>
<dbReference type="InterPro" id="IPR007627">
    <property type="entry name" value="RNA_pol_sigma70_r2"/>
</dbReference>
<evidence type="ECO:0000259" key="2">
    <source>
        <dbReference type="Pfam" id="PF04542"/>
    </source>
</evidence>
<dbReference type="eggNOG" id="COG1595">
    <property type="taxonomic scope" value="Bacteria"/>
</dbReference>
<proteinExistence type="predicted"/>